<dbReference type="PROSITE" id="PS00141">
    <property type="entry name" value="ASP_PROTEASE"/>
    <property type="match status" value="1"/>
</dbReference>
<dbReference type="PROSITE" id="PS51767">
    <property type="entry name" value="PEPTIDASE_A1"/>
    <property type="match status" value="1"/>
</dbReference>
<dbReference type="STRING" id="5364.A0A5C3N0P8"/>
<dbReference type="AlphaFoldDB" id="A0A5C3N0P8"/>
<name>A0A5C3N0P8_9AGAM</name>
<evidence type="ECO:0000313" key="7">
    <source>
        <dbReference type="Proteomes" id="UP000305948"/>
    </source>
</evidence>
<dbReference type="PANTHER" id="PTHR47966:SF1">
    <property type="entry name" value="ASPARTYL PROTEINASE"/>
    <property type="match status" value="1"/>
</dbReference>
<dbReference type="InterPro" id="IPR001461">
    <property type="entry name" value="Aspartic_peptidase_A1"/>
</dbReference>
<dbReference type="GO" id="GO:0004190">
    <property type="term" value="F:aspartic-type endopeptidase activity"/>
    <property type="evidence" value="ECO:0007669"/>
    <property type="project" value="UniProtKB-KW"/>
</dbReference>
<keyword evidence="4 6" id="KW-0645">Protease</keyword>
<dbReference type="EMBL" id="ML213515">
    <property type="protein sequence ID" value="TFK49638.1"/>
    <property type="molecule type" value="Genomic_DNA"/>
</dbReference>
<dbReference type="Proteomes" id="UP000305948">
    <property type="component" value="Unassembled WGS sequence"/>
</dbReference>
<dbReference type="PANTHER" id="PTHR47966">
    <property type="entry name" value="BETA-SITE APP-CLEAVING ENZYME, ISOFORM A-RELATED"/>
    <property type="match status" value="1"/>
</dbReference>
<dbReference type="Gene3D" id="2.40.70.10">
    <property type="entry name" value="Acid Proteases"/>
    <property type="match status" value="2"/>
</dbReference>
<feature type="domain" description="Peptidase A1" evidence="5">
    <location>
        <begin position="10"/>
        <end position="325"/>
    </location>
</feature>
<comment type="similarity">
    <text evidence="1 4">Belongs to the peptidase A1 family.</text>
</comment>
<feature type="active site" evidence="3">
    <location>
        <position position="27"/>
    </location>
</feature>
<reference evidence="6 7" key="1">
    <citation type="journal article" date="2019" name="Nat. Ecol. Evol.">
        <title>Megaphylogeny resolves global patterns of mushroom evolution.</title>
        <authorList>
            <person name="Varga T."/>
            <person name="Krizsan K."/>
            <person name="Foldi C."/>
            <person name="Dima B."/>
            <person name="Sanchez-Garcia M."/>
            <person name="Sanchez-Ramirez S."/>
            <person name="Szollosi G.J."/>
            <person name="Szarkandi J.G."/>
            <person name="Papp V."/>
            <person name="Albert L."/>
            <person name="Andreopoulos W."/>
            <person name="Angelini C."/>
            <person name="Antonin V."/>
            <person name="Barry K.W."/>
            <person name="Bougher N.L."/>
            <person name="Buchanan P."/>
            <person name="Buyck B."/>
            <person name="Bense V."/>
            <person name="Catcheside P."/>
            <person name="Chovatia M."/>
            <person name="Cooper J."/>
            <person name="Damon W."/>
            <person name="Desjardin D."/>
            <person name="Finy P."/>
            <person name="Geml J."/>
            <person name="Haridas S."/>
            <person name="Hughes K."/>
            <person name="Justo A."/>
            <person name="Karasinski D."/>
            <person name="Kautmanova I."/>
            <person name="Kiss B."/>
            <person name="Kocsube S."/>
            <person name="Kotiranta H."/>
            <person name="LaButti K.M."/>
            <person name="Lechner B.E."/>
            <person name="Liimatainen K."/>
            <person name="Lipzen A."/>
            <person name="Lukacs Z."/>
            <person name="Mihaltcheva S."/>
            <person name="Morgado L.N."/>
            <person name="Niskanen T."/>
            <person name="Noordeloos M.E."/>
            <person name="Ohm R.A."/>
            <person name="Ortiz-Santana B."/>
            <person name="Ovrebo C."/>
            <person name="Racz N."/>
            <person name="Riley R."/>
            <person name="Savchenko A."/>
            <person name="Shiryaev A."/>
            <person name="Soop K."/>
            <person name="Spirin V."/>
            <person name="Szebenyi C."/>
            <person name="Tomsovsky M."/>
            <person name="Tulloss R.E."/>
            <person name="Uehling J."/>
            <person name="Grigoriev I.V."/>
            <person name="Vagvolgyi C."/>
            <person name="Papp T."/>
            <person name="Martin F.M."/>
            <person name="Miettinen O."/>
            <person name="Hibbett D.S."/>
            <person name="Nagy L.G."/>
        </authorList>
    </citation>
    <scope>NUCLEOTIDE SEQUENCE [LARGE SCALE GENOMIC DNA]</scope>
    <source>
        <strain evidence="6 7">OMC1185</strain>
    </source>
</reference>
<evidence type="ECO:0000313" key="6">
    <source>
        <dbReference type="EMBL" id="TFK49638.1"/>
    </source>
</evidence>
<sequence length="328" mass="35309">MTFHNNIGEFTSNVTFGGSQTLQIEIDTGSADLWVMSSLEPSALLSGHSYYNSGKSTTFHALNGYTWGNHYADSSSDSGNVIGTENVNVGGVTVTTVIELANNVSSSFSSRSGRDGIMGLGRKSNGLNTVHYANGTYAPQKTFFENIMNSLEQPIFALYLKPGSSGASIDFGYIDDTKYSGSLVEAPLVDSVYWRINSTSSKVGSTIYANTVGTAAIIDSGTTLIYVWNDIATHLYEAIDGAQFTSSNGWVFPCNSSLPSFELLVGSYYAIVGTEQLNFKTVGNGYCQGSVQVQKSTDPYMIFGLAFLATQYMVLDPTNNVLRFALLK</sequence>
<dbReference type="InterPro" id="IPR021109">
    <property type="entry name" value="Peptidase_aspartic_dom_sf"/>
</dbReference>
<dbReference type="SUPFAM" id="SSF50630">
    <property type="entry name" value="Acid proteases"/>
    <property type="match status" value="1"/>
</dbReference>
<feature type="active site" evidence="3">
    <location>
        <position position="219"/>
    </location>
</feature>
<gene>
    <name evidence="6" type="ORF">OE88DRAFT_1736639</name>
</gene>
<evidence type="ECO:0000256" key="3">
    <source>
        <dbReference type="PIRSR" id="PIRSR601461-1"/>
    </source>
</evidence>
<dbReference type="PRINTS" id="PR00792">
    <property type="entry name" value="PEPSIN"/>
</dbReference>
<dbReference type="Pfam" id="PF00026">
    <property type="entry name" value="Asp"/>
    <property type="match status" value="1"/>
</dbReference>
<evidence type="ECO:0000259" key="5">
    <source>
        <dbReference type="PROSITE" id="PS51767"/>
    </source>
</evidence>
<protein>
    <submittedName>
        <fullName evidence="6">Acid protease</fullName>
    </submittedName>
</protein>
<keyword evidence="2 4" id="KW-0064">Aspartyl protease</keyword>
<dbReference type="InterPro" id="IPR033121">
    <property type="entry name" value="PEPTIDASE_A1"/>
</dbReference>
<proteinExistence type="inferred from homology"/>
<dbReference type="OrthoDB" id="2907552at2759"/>
<evidence type="ECO:0000256" key="4">
    <source>
        <dbReference type="RuleBase" id="RU000454"/>
    </source>
</evidence>
<evidence type="ECO:0000256" key="1">
    <source>
        <dbReference type="ARBA" id="ARBA00007447"/>
    </source>
</evidence>
<dbReference type="GO" id="GO:0006508">
    <property type="term" value="P:proteolysis"/>
    <property type="evidence" value="ECO:0007669"/>
    <property type="project" value="UniProtKB-KW"/>
</dbReference>
<organism evidence="6 7">
    <name type="scientific">Heliocybe sulcata</name>
    <dbReference type="NCBI Taxonomy" id="5364"/>
    <lineage>
        <taxon>Eukaryota</taxon>
        <taxon>Fungi</taxon>
        <taxon>Dikarya</taxon>
        <taxon>Basidiomycota</taxon>
        <taxon>Agaricomycotina</taxon>
        <taxon>Agaricomycetes</taxon>
        <taxon>Gloeophyllales</taxon>
        <taxon>Gloeophyllaceae</taxon>
        <taxon>Heliocybe</taxon>
    </lineage>
</organism>
<keyword evidence="7" id="KW-1185">Reference proteome</keyword>
<evidence type="ECO:0000256" key="2">
    <source>
        <dbReference type="ARBA" id="ARBA00022750"/>
    </source>
</evidence>
<accession>A0A5C3N0P8</accession>
<keyword evidence="4" id="KW-0378">Hydrolase</keyword>
<dbReference type="InterPro" id="IPR001969">
    <property type="entry name" value="Aspartic_peptidase_AS"/>
</dbReference>